<feature type="transmembrane region" description="Helical" evidence="1">
    <location>
        <begin position="107"/>
        <end position="125"/>
    </location>
</feature>
<feature type="domain" description="FecR protein" evidence="2">
    <location>
        <begin position="211"/>
        <end position="296"/>
    </location>
</feature>
<dbReference type="KEGG" id="agi:FSB73_08580"/>
<dbReference type="PANTHER" id="PTHR30273">
    <property type="entry name" value="PERIPLASMIC SIGNAL SENSOR AND SIGMA FACTOR ACTIVATOR FECR-RELATED"/>
    <property type="match status" value="1"/>
</dbReference>
<evidence type="ECO:0000313" key="5">
    <source>
        <dbReference type="Proteomes" id="UP000321291"/>
    </source>
</evidence>
<dbReference type="InterPro" id="IPR012373">
    <property type="entry name" value="Ferrdict_sens_TM"/>
</dbReference>
<dbReference type="RefSeq" id="WP_146781089.1">
    <property type="nucleotide sequence ID" value="NZ_CP042434.1"/>
</dbReference>
<dbReference type="InterPro" id="IPR006860">
    <property type="entry name" value="FecR"/>
</dbReference>
<dbReference type="AlphaFoldDB" id="A0A5B8VL72"/>
<dbReference type="Gene3D" id="2.60.120.1440">
    <property type="match status" value="1"/>
</dbReference>
<dbReference type="InterPro" id="IPR032508">
    <property type="entry name" value="FecR_C"/>
</dbReference>
<dbReference type="Gene3D" id="3.55.50.30">
    <property type="match status" value="1"/>
</dbReference>
<evidence type="ECO:0000259" key="2">
    <source>
        <dbReference type="Pfam" id="PF04773"/>
    </source>
</evidence>
<gene>
    <name evidence="4" type="ORF">FSB73_08580</name>
</gene>
<evidence type="ECO:0000256" key="1">
    <source>
        <dbReference type="SAM" id="Phobius"/>
    </source>
</evidence>
<proteinExistence type="predicted"/>
<dbReference type="EMBL" id="CP042434">
    <property type="protein sequence ID" value="QEC71712.1"/>
    <property type="molecule type" value="Genomic_DNA"/>
</dbReference>
<organism evidence="4 5">
    <name type="scientific">Arachidicoccus ginsenosidivorans</name>
    <dbReference type="NCBI Taxonomy" id="496057"/>
    <lineage>
        <taxon>Bacteria</taxon>
        <taxon>Pseudomonadati</taxon>
        <taxon>Bacteroidota</taxon>
        <taxon>Chitinophagia</taxon>
        <taxon>Chitinophagales</taxon>
        <taxon>Chitinophagaceae</taxon>
        <taxon>Arachidicoccus</taxon>
    </lineage>
</organism>
<keyword evidence="5" id="KW-1185">Reference proteome</keyword>
<dbReference type="PANTHER" id="PTHR30273:SF2">
    <property type="entry name" value="PROTEIN FECR"/>
    <property type="match status" value="1"/>
</dbReference>
<evidence type="ECO:0000259" key="3">
    <source>
        <dbReference type="Pfam" id="PF16344"/>
    </source>
</evidence>
<dbReference type="Proteomes" id="UP000321291">
    <property type="component" value="Chromosome"/>
</dbReference>
<feature type="domain" description="Protein FecR C-terminal" evidence="3">
    <location>
        <begin position="334"/>
        <end position="398"/>
    </location>
</feature>
<name>A0A5B8VL72_9BACT</name>
<reference evidence="4 5" key="1">
    <citation type="journal article" date="2017" name="Int. J. Syst. Evol. Microbiol.">
        <title>Arachidicoccus ginsenosidivorans sp. nov., with ginsenoside-converting activity isolated from ginseng cultivating soil.</title>
        <authorList>
            <person name="Siddiqi M.Z."/>
            <person name="Aslam Z."/>
            <person name="Im W.T."/>
        </authorList>
    </citation>
    <scope>NUCLEOTIDE SEQUENCE [LARGE SCALE GENOMIC DNA]</scope>
    <source>
        <strain evidence="4 5">Gsoil 809</strain>
    </source>
</reference>
<evidence type="ECO:0000313" key="4">
    <source>
        <dbReference type="EMBL" id="QEC71712.1"/>
    </source>
</evidence>
<sequence>MEPDLNGLLKKWLEGTLSAAEAKFFLKEFRDPDGIRLIEAWLQKQYDLTQNNNQTYFSNNQKNKIYEHATGFPIREKAALDAPPQGLAQIKLPYKPTDSRRNRKKGLIRLLTSLSTLACLFFIFYKINRPPTRITANNEQPSSLHDKAAPALSTPTISWGNLNKAVAVDQAIKEQSARLHKASDGCLVFTAVNPSAPPSIVSVPRGSRPVLIQLPDGSKVWINTGSTLQFPSAFVGDKRTVSLSGEAYFEIVHNNKQLFEVQQAGNTIAVLGTHFNINGYADNSKTKVTLLEGLVQVNHSAYLHHGEQAVLNDGNIHIQKEVDLQQVMAWKNNQFYFNGTSAQEILKQLSRWYAIDIVYKGNIPQGHYSGIISKNNSLSQVLTILEAGGMKFKLNQQSLWIY</sequence>
<protein>
    <submittedName>
        <fullName evidence="4">FecR family protein</fullName>
    </submittedName>
</protein>
<keyword evidence="1" id="KW-0472">Membrane</keyword>
<dbReference type="Pfam" id="PF16344">
    <property type="entry name" value="FecR_C"/>
    <property type="match status" value="1"/>
</dbReference>
<keyword evidence="1" id="KW-0812">Transmembrane</keyword>
<dbReference type="Pfam" id="PF04773">
    <property type="entry name" value="FecR"/>
    <property type="match status" value="1"/>
</dbReference>
<dbReference type="OrthoDB" id="649653at2"/>
<accession>A0A5B8VL72</accession>
<keyword evidence="1" id="KW-1133">Transmembrane helix</keyword>
<dbReference type="GO" id="GO:0016989">
    <property type="term" value="F:sigma factor antagonist activity"/>
    <property type="evidence" value="ECO:0007669"/>
    <property type="project" value="TreeGrafter"/>
</dbReference>